<dbReference type="EMBL" id="MU273900">
    <property type="protein sequence ID" value="KAI0027460.1"/>
    <property type="molecule type" value="Genomic_DNA"/>
</dbReference>
<protein>
    <submittedName>
        <fullName evidence="1">Uncharacterized protein</fullName>
    </submittedName>
</protein>
<dbReference type="Proteomes" id="UP000814128">
    <property type="component" value="Unassembled WGS sequence"/>
</dbReference>
<organism evidence="1 2">
    <name type="scientific">Vararia minispora EC-137</name>
    <dbReference type="NCBI Taxonomy" id="1314806"/>
    <lineage>
        <taxon>Eukaryota</taxon>
        <taxon>Fungi</taxon>
        <taxon>Dikarya</taxon>
        <taxon>Basidiomycota</taxon>
        <taxon>Agaricomycotina</taxon>
        <taxon>Agaricomycetes</taxon>
        <taxon>Russulales</taxon>
        <taxon>Lachnocladiaceae</taxon>
        <taxon>Vararia</taxon>
    </lineage>
</organism>
<keyword evidence="2" id="KW-1185">Reference proteome</keyword>
<reference evidence="1" key="2">
    <citation type="journal article" date="2022" name="New Phytol.">
        <title>Evolutionary transition to the ectomycorrhizal habit in the genomes of a hyperdiverse lineage of mushroom-forming fungi.</title>
        <authorList>
            <person name="Looney B."/>
            <person name="Miyauchi S."/>
            <person name="Morin E."/>
            <person name="Drula E."/>
            <person name="Courty P.E."/>
            <person name="Kohler A."/>
            <person name="Kuo A."/>
            <person name="LaButti K."/>
            <person name="Pangilinan J."/>
            <person name="Lipzen A."/>
            <person name="Riley R."/>
            <person name="Andreopoulos W."/>
            <person name="He G."/>
            <person name="Johnson J."/>
            <person name="Nolan M."/>
            <person name="Tritt A."/>
            <person name="Barry K.W."/>
            <person name="Grigoriev I.V."/>
            <person name="Nagy L.G."/>
            <person name="Hibbett D."/>
            <person name="Henrissat B."/>
            <person name="Matheny P.B."/>
            <person name="Labbe J."/>
            <person name="Martin F.M."/>
        </authorList>
    </citation>
    <scope>NUCLEOTIDE SEQUENCE</scope>
    <source>
        <strain evidence="1">EC-137</strain>
    </source>
</reference>
<evidence type="ECO:0000313" key="1">
    <source>
        <dbReference type="EMBL" id="KAI0027460.1"/>
    </source>
</evidence>
<proteinExistence type="predicted"/>
<gene>
    <name evidence="1" type="ORF">K488DRAFT_61527</name>
</gene>
<reference evidence="1" key="1">
    <citation type="submission" date="2021-02" db="EMBL/GenBank/DDBJ databases">
        <authorList>
            <consortium name="DOE Joint Genome Institute"/>
            <person name="Ahrendt S."/>
            <person name="Looney B.P."/>
            <person name="Miyauchi S."/>
            <person name="Morin E."/>
            <person name="Drula E."/>
            <person name="Courty P.E."/>
            <person name="Chicoki N."/>
            <person name="Fauchery L."/>
            <person name="Kohler A."/>
            <person name="Kuo A."/>
            <person name="Labutti K."/>
            <person name="Pangilinan J."/>
            <person name="Lipzen A."/>
            <person name="Riley R."/>
            <person name="Andreopoulos W."/>
            <person name="He G."/>
            <person name="Johnson J."/>
            <person name="Barry K.W."/>
            <person name="Grigoriev I.V."/>
            <person name="Nagy L."/>
            <person name="Hibbett D."/>
            <person name="Henrissat B."/>
            <person name="Matheny P.B."/>
            <person name="Labbe J."/>
            <person name="Martin F."/>
        </authorList>
    </citation>
    <scope>NUCLEOTIDE SEQUENCE</scope>
    <source>
        <strain evidence="1">EC-137</strain>
    </source>
</reference>
<accession>A0ACB8Q7J3</accession>
<evidence type="ECO:0000313" key="2">
    <source>
        <dbReference type="Proteomes" id="UP000814128"/>
    </source>
</evidence>
<sequence>MIGQPCSCDTDIKRTVVCRDCDQRLPTCESCFIDAHRNCPTHWAMLWNSEGGYFVRHDISQLAPHRTPGDIYAIQLGRHYGGTCSYPGEAIPFTLVDLNGVHGTRIRFCKCCGAPEKHRQLMQAGFFPGTIARPQTAFTFRLMKHYHIQHLESKISAYDYIGSARRFTDNVFTDLVQDPYATFQRAAQFWGYLTVCKRMGQCHRIDSELPNRPRGNLRLYCPACPEPGFTDLEGSHRLPKALWHLNQSTTTLDGNHHLVKLENTKTSDPMDKSLWDGNAYMPRDSDYKTHLALVSGDGNYSKAEGDCDYLRAVQKQKLHKFKGQEVTGTVNSQCRHVFVLGSADMHGGESHKNSDYTLAMAINMYLGNLQRDENATETASEHPPACVVDRIRSYDLACISSVHLVKRFSDHFPHLVDQIKMIRWAVPAVHVANHKERCQYEFSTAYLEQFGHFFGETCEVIWAEMNQLGPMICQMNAGRRHDTLNDHFGDWNWKKTIKMGLHLSSSIQTAYSLYIEKRDAFCHITVSFGPELVHKWDALSREFQERCAKKDFFSVYRHKTAKVPLQSAILQHLLAEEARRDAVVDSVLPSVAQTPVAFLNEGIAIQDAQYVVSIGDRCSYSYSHRRKCKALIKQDQEQVAAHRTEIENRRNKLTTHIHRWRQSQASFMPRIADKLDQSRAIEVEDEILWLPSDLTVPERTIMKLAGLADQERALREGECFDAISAVRSAVKTLSYSRKDKVDHSHGMKQQTRSLASIAKAEGVRDAHMARYNSAREALISLGYLENGNFDFSILTAKDTYRKNVNAPHQVGDSRCQEAPLFTHVGIRARPSTSHVQNRDPSERDDETGMPAIDGWLIDTSQEGWIWWLKVHKKMSDEEMEAWSEEGDRVQWFRAEVEMLQWQEELERLQAEFLWTIKAYGEMSKVWDHLAAMGFCPGREAYAKKKAAMWMRMGSECEKEMKKSGYQPLQAQESLIGRIEKWRAEEKVKIRELTEGILPCADII</sequence>
<name>A0ACB8Q7J3_9AGAM</name>
<comment type="caution">
    <text evidence="1">The sequence shown here is derived from an EMBL/GenBank/DDBJ whole genome shotgun (WGS) entry which is preliminary data.</text>
</comment>